<name>A0A6J4KGG0_9ACTN</name>
<dbReference type="SUPFAM" id="SSF54506">
    <property type="entry name" value="Diaminopimelate epimerase-like"/>
    <property type="match status" value="2"/>
</dbReference>
<dbReference type="EC" id="5.1.1.7" evidence="3 8"/>
<evidence type="ECO:0000256" key="9">
    <source>
        <dbReference type="PROSITE-ProRule" id="PRU10125"/>
    </source>
</evidence>
<comment type="similarity">
    <text evidence="2">Belongs to the diaminopimelate epimerase family.</text>
</comment>
<dbReference type="InterPro" id="IPR018510">
    <property type="entry name" value="DAP_epimerase_AS"/>
</dbReference>
<evidence type="ECO:0000256" key="7">
    <source>
        <dbReference type="ARBA" id="ARBA00051712"/>
    </source>
</evidence>
<dbReference type="NCBIfam" id="TIGR00652">
    <property type="entry name" value="DapF"/>
    <property type="match status" value="1"/>
</dbReference>
<gene>
    <name evidence="10" type="ORF">AVDCRST_MAG48-1657</name>
</gene>
<dbReference type="HAMAP" id="MF_00197">
    <property type="entry name" value="DAP_epimerase"/>
    <property type="match status" value="1"/>
</dbReference>
<proteinExistence type="inferred from homology"/>
<dbReference type="Pfam" id="PF01678">
    <property type="entry name" value="DAP_epimerase"/>
    <property type="match status" value="2"/>
</dbReference>
<evidence type="ECO:0000256" key="8">
    <source>
        <dbReference type="NCBIfam" id="TIGR00652"/>
    </source>
</evidence>
<dbReference type="UniPathway" id="UPA00034">
    <property type="reaction ID" value="UER00025"/>
</dbReference>
<dbReference type="GO" id="GO:0009089">
    <property type="term" value="P:lysine biosynthetic process via diaminopimelate"/>
    <property type="evidence" value="ECO:0007669"/>
    <property type="project" value="UniProtKB-UniRule"/>
</dbReference>
<dbReference type="AlphaFoldDB" id="A0A6J4KGG0"/>
<dbReference type="GO" id="GO:0005829">
    <property type="term" value="C:cytosol"/>
    <property type="evidence" value="ECO:0007669"/>
    <property type="project" value="TreeGrafter"/>
</dbReference>
<comment type="pathway">
    <text evidence="1">Amino-acid biosynthesis; L-lysine biosynthesis via DAP pathway; DL-2,6-diaminopimelate from LL-2,6-diaminopimelate: step 1/1.</text>
</comment>
<evidence type="ECO:0000256" key="6">
    <source>
        <dbReference type="ARBA" id="ARBA00023235"/>
    </source>
</evidence>
<evidence type="ECO:0000256" key="3">
    <source>
        <dbReference type="ARBA" id="ARBA00013080"/>
    </source>
</evidence>
<keyword evidence="4" id="KW-0028">Amino-acid biosynthesis</keyword>
<evidence type="ECO:0000256" key="2">
    <source>
        <dbReference type="ARBA" id="ARBA00010219"/>
    </source>
</evidence>
<organism evidence="10">
    <name type="scientific">uncultured Friedmanniella sp</name>
    <dbReference type="NCBI Taxonomy" id="335381"/>
    <lineage>
        <taxon>Bacteria</taxon>
        <taxon>Bacillati</taxon>
        <taxon>Actinomycetota</taxon>
        <taxon>Actinomycetes</taxon>
        <taxon>Propionibacteriales</taxon>
        <taxon>Nocardioidaceae</taxon>
        <taxon>Friedmanniella</taxon>
        <taxon>environmental samples</taxon>
    </lineage>
</organism>
<feature type="active site" evidence="9">
    <location>
        <position position="82"/>
    </location>
</feature>
<evidence type="ECO:0000256" key="4">
    <source>
        <dbReference type="ARBA" id="ARBA00022605"/>
    </source>
</evidence>
<evidence type="ECO:0000256" key="5">
    <source>
        <dbReference type="ARBA" id="ARBA00023154"/>
    </source>
</evidence>
<comment type="catalytic activity">
    <reaction evidence="7">
        <text>(2S,6S)-2,6-diaminopimelate = meso-2,6-diaminopimelate</text>
        <dbReference type="Rhea" id="RHEA:15393"/>
        <dbReference type="ChEBI" id="CHEBI:57609"/>
        <dbReference type="ChEBI" id="CHEBI:57791"/>
        <dbReference type="EC" id="5.1.1.7"/>
    </reaction>
</comment>
<evidence type="ECO:0000256" key="1">
    <source>
        <dbReference type="ARBA" id="ARBA00005196"/>
    </source>
</evidence>
<feature type="non-terminal residue" evidence="10">
    <location>
        <position position="274"/>
    </location>
</feature>
<sequence length="274" mass="29221">MRRWSFSKGHGTENDFVVLLDRDDTMHVGPAEVRYLCDRHAGVGGDGLLRAVRARHVPEWDGDDELWFMDYRNADGSVAQMCGNGLRVFARFLLDNDLASGPTVQVATRSGLQEATVLPDTRIRVSMGPVRVDRPATPLTVRTGDGAEHVALPADVGNPHAVAFVDDLAALDLGTPPQVPPGAFPEGVNVEFVRILGPRHVAMRVHERGVGETRSCGTGTVAAAAAARVHAGDTTALPVTYRVEVPGGEVEVELAEDQAHLTGPAVLIAHGQVL</sequence>
<keyword evidence="6 10" id="KW-0413">Isomerase</keyword>
<dbReference type="PANTHER" id="PTHR31689:SF0">
    <property type="entry name" value="DIAMINOPIMELATE EPIMERASE"/>
    <property type="match status" value="1"/>
</dbReference>
<dbReference type="EMBL" id="CADCTS010000239">
    <property type="protein sequence ID" value="CAA9305327.1"/>
    <property type="molecule type" value="Genomic_DNA"/>
</dbReference>
<keyword evidence="5" id="KW-0457">Lysine biosynthesis</keyword>
<evidence type="ECO:0000313" key="10">
    <source>
        <dbReference type="EMBL" id="CAA9305327.1"/>
    </source>
</evidence>
<dbReference type="PROSITE" id="PS01326">
    <property type="entry name" value="DAP_EPIMERASE"/>
    <property type="match status" value="1"/>
</dbReference>
<protein>
    <recommendedName>
        <fullName evidence="3 8">Diaminopimelate epimerase</fullName>
        <ecNumber evidence="3 8">5.1.1.7</ecNumber>
    </recommendedName>
</protein>
<dbReference type="Gene3D" id="3.10.310.10">
    <property type="entry name" value="Diaminopimelate Epimerase, Chain A, domain 1"/>
    <property type="match status" value="2"/>
</dbReference>
<reference evidence="10" key="1">
    <citation type="submission" date="2020-02" db="EMBL/GenBank/DDBJ databases">
        <authorList>
            <person name="Meier V. D."/>
        </authorList>
    </citation>
    <scope>NUCLEOTIDE SEQUENCE</scope>
    <source>
        <strain evidence="10">AVDCRST_MAG48</strain>
    </source>
</reference>
<dbReference type="GO" id="GO:0008837">
    <property type="term" value="F:diaminopimelate epimerase activity"/>
    <property type="evidence" value="ECO:0007669"/>
    <property type="project" value="UniProtKB-UniRule"/>
</dbReference>
<accession>A0A6J4KGG0</accession>
<dbReference type="PANTHER" id="PTHR31689">
    <property type="entry name" value="DIAMINOPIMELATE EPIMERASE, CHLOROPLASTIC"/>
    <property type="match status" value="1"/>
</dbReference>
<dbReference type="InterPro" id="IPR001653">
    <property type="entry name" value="DAP_epimerase_DapF"/>
</dbReference>